<keyword evidence="2 5" id="KW-0853">WD repeat</keyword>
<dbReference type="GO" id="GO:0003682">
    <property type="term" value="F:chromatin binding"/>
    <property type="evidence" value="ECO:0007669"/>
    <property type="project" value="TreeGrafter"/>
</dbReference>
<keyword evidence="4" id="KW-0539">Nucleus</keyword>
<dbReference type="PANTHER" id="PTHR19861">
    <property type="entry name" value="WD40 REPEAT PROTEIN SWD2"/>
    <property type="match status" value="1"/>
</dbReference>
<evidence type="ECO:0000256" key="5">
    <source>
        <dbReference type="PROSITE-ProRule" id="PRU00221"/>
    </source>
</evidence>
<sequence>MLAEETLIPLEPNAFRALTASKKFNETSNKLLDLAYSEDGNGLLVSAEDVILVYDLHDGSKSKPVECKKYGVDRLEYLTSETCVHNDTKTGNVVRLLNITKKSYIKYFHGHTEKIIAIRSNPKCRERFISSSFDGSIRMFDSRTFDYYGFIHTAHPALIAFDPEGLLFATATKSETIRLFDVRSFDLGPFQVFRLQKNDNDEWSNIEFSSCGKFILVSTKGEVIKWVDAFTGVVVHEFKGHKNPNKIDLRATVSSGSGYVMVGSADRNIYVYSTENGSLVCKLPTPYVEPSHVVSFNPKQFLLTSLGRDVILWAPSEEYNNEH</sequence>
<evidence type="ECO:0000256" key="1">
    <source>
        <dbReference type="ARBA" id="ARBA00004123"/>
    </source>
</evidence>
<dbReference type="GeneID" id="9799212"/>
<evidence type="ECO:0000256" key="2">
    <source>
        <dbReference type="ARBA" id="ARBA00022574"/>
    </source>
</evidence>
<accession>A0A6A5GV24</accession>
<dbReference type="EMBL" id="WUAV01000004">
    <property type="protein sequence ID" value="KAF1758389.1"/>
    <property type="molecule type" value="Genomic_DNA"/>
</dbReference>
<reference evidence="6 7" key="1">
    <citation type="submission" date="2019-12" db="EMBL/GenBank/DDBJ databases">
        <title>Chromosome-level assembly of the Caenorhabditis remanei genome.</title>
        <authorList>
            <person name="Teterina A.A."/>
            <person name="Willis J.H."/>
            <person name="Phillips P.C."/>
        </authorList>
    </citation>
    <scope>NUCLEOTIDE SEQUENCE [LARGE SCALE GENOMIC DNA]</scope>
    <source>
        <strain evidence="6 7">PX506</strain>
        <tissue evidence="6">Whole organism</tissue>
    </source>
</reference>
<dbReference type="InterPro" id="IPR036322">
    <property type="entry name" value="WD40_repeat_dom_sf"/>
</dbReference>
<name>A0A6A5GV24_CAERE</name>
<dbReference type="SMART" id="SM00320">
    <property type="entry name" value="WD40"/>
    <property type="match status" value="4"/>
</dbReference>
<dbReference type="KEGG" id="crq:GCK72_014847"/>
<dbReference type="RefSeq" id="XP_003108577.2">
    <property type="nucleotide sequence ID" value="XM_003108529.2"/>
</dbReference>
<dbReference type="Pfam" id="PF00400">
    <property type="entry name" value="WD40"/>
    <property type="match status" value="2"/>
</dbReference>
<dbReference type="CTD" id="9799212"/>
<dbReference type="SUPFAM" id="SSF50978">
    <property type="entry name" value="WD40 repeat-like"/>
    <property type="match status" value="1"/>
</dbReference>
<evidence type="ECO:0000256" key="4">
    <source>
        <dbReference type="ARBA" id="ARBA00023242"/>
    </source>
</evidence>
<evidence type="ECO:0000313" key="6">
    <source>
        <dbReference type="EMBL" id="KAF1758389.1"/>
    </source>
</evidence>
<organism evidence="6 7">
    <name type="scientific">Caenorhabditis remanei</name>
    <name type="common">Caenorhabditis vulgaris</name>
    <dbReference type="NCBI Taxonomy" id="31234"/>
    <lineage>
        <taxon>Eukaryota</taxon>
        <taxon>Metazoa</taxon>
        <taxon>Ecdysozoa</taxon>
        <taxon>Nematoda</taxon>
        <taxon>Chromadorea</taxon>
        <taxon>Rhabditida</taxon>
        <taxon>Rhabditina</taxon>
        <taxon>Rhabditomorpha</taxon>
        <taxon>Rhabditoidea</taxon>
        <taxon>Rhabditidae</taxon>
        <taxon>Peloderinae</taxon>
        <taxon>Caenorhabditis</taxon>
    </lineage>
</organism>
<dbReference type="InterPro" id="IPR001680">
    <property type="entry name" value="WD40_rpt"/>
</dbReference>
<dbReference type="FunFam" id="2.130.10.10:FF:001329">
    <property type="entry name" value="Set1 WD40 repeat protein"/>
    <property type="match status" value="1"/>
</dbReference>
<feature type="repeat" description="WD" evidence="5">
    <location>
        <begin position="108"/>
        <end position="144"/>
    </location>
</feature>
<dbReference type="InterPro" id="IPR037867">
    <property type="entry name" value="Swd2/WDR82"/>
</dbReference>
<protein>
    <recommendedName>
        <fullName evidence="8">Anaphase-promoting complex subunit 4 WD40 domain-containing protein</fullName>
    </recommendedName>
</protein>
<proteinExistence type="predicted"/>
<evidence type="ECO:0000313" key="7">
    <source>
        <dbReference type="Proteomes" id="UP000483820"/>
    </source>
</evidence>
<gene>
    <name evidence="6" type="ORF">GCK72_014847</name>
</gene>
<comment type="caution">
    <text evidence="6">The sequence shown here is derived from an EMBL/GenBank/DDBJ whole genome shotgun (WGS) entry which is preliminary data.</text>
</comment>
<dbReference type="Gene3D" id="2.130.10.10">
    <property type="entry name" value="YVTN repeat-like/Quinoprotein amine dehydrogenase"/>
    <property type="match status" value="1"/>
</dbReference>
<comment type="subcellular location">
    <subcellularLocation>
        <location evidence="1">Nucleus</location>
    </subcellularLocation>
</comment>
<evidence type="ECO:0008006" key="8">
    <source>
        <dbReference type="Google" id="ProtNLM"/>
    </source>
</evidence>
<dbReference type="PANTHER" id="PTHR19861:SF4">
    <property type="entry name" value="WD_REPEATS_REGION DOMAIN-CONTAINING PROTEIN"/>
    <property type="match status" value="1"/>
</dbReference>
<dbReference type="GO" id="GO:0048188">
    <property type="term" value="C:Set1C/COMPASS complex"/>
    <property type="evidence" value="ECO:0007669"/>
    <property type="project" value="TreeGrafter"/>
</dbReference>
<keyword evidence="3" id="KW-0677">Repeat</keyword>
<dbReference type="PROSITE" id="PS50082">
    <property type="entry name" value="WD_REPEATS_2"/>
    <property type="match status" value="1"/>
</dbReference>
<dbReference type="AlphaFoldDB" id="A0A6A5GV24"/>
<dbReference type="InterPro" id="IPR015943">
    <property type="entry name" value="WD40/YVTN_repeat-like_dom_sf"/>
</dbReference>
<dbReference type="Proteomes" id="UP000483820">
    <property type="component" value="Chromosome IV"/>
</dbReference>
<evidence type="ECO:0000256" key="3">
    <source>
        <dbReference type="ARBA" id="ARBA00022737"/>
    </source>
</evidence>